<protein>
    <submittedName>
        <fullName evidence="1">Uncharacterized protein</fullName>
    </submittedName>
</protein>
<dbReference type="Proteomes" id="UP000798662">
    <property type="component" value="Chromosome 1"/>
</dbReference>
<reference evidence="1" key="1">
    <citation type="submission" date="2019-11" db="EMBL/GenBank/DDBJ databases">
        <title>Nori genome reveals adaptations in red seaweeds to the harsh intertidal environment.</title>
        <authorList>
            <person name="Wang D."/>
            <person name="Mao Y."/>
        </authorList>
    </citation>
    <scope>NUCLEOTIDE SEQUENCE</scope>
    <source>
        <tissue evidence="1">Gametophyte</tissue>
    </source>
</reference>
<organism evidence="1 2">
    <name type="scientific">Pyropia yezoensis</name>
    <name type="common">Susabi-nori</name>
    <name type="synonym">Porphyra yezoensis</name>
    <dbReference type="NCBI Taxonomy" id="2788"/>
    <lineage>
        <taxon>Eukaryota</taxon>
        <taxon>Rhodophyta</taxon>
        <taxon>Bangiophyceae</taxon>
        <taxon>Bangiales</taxon>
        <taxon>Bangiaceae</taxon>
        <taxon>Pyropia</taxon>
    </lineage>
</organism>
<proteinExistence type="predicted"/>
<evidence type="ECO:0000313" key="1">
    <source>
        <dbReference type="EMBL" id="KAK1861751.1"/>
    </source>
</evidence>
<dbReference type="EMBL" id="CM020618">
    <property type="protein sequence ID" value="KAK1861751.1"/>
    <property type="molecule type" value="Genomic_DNA"/>
</dbReference>
<keyword evidence="2" id="KW-1185">Reference proteome</keyword>
<evidence type="ECO:0000313" key="2">
    <source>
        <dbReference type="Proteomes" id="UP000798662"/>
    </source>
</evidence>
<gene>
    <name evidence="1" type="ORF">I4F81_004331</name>
</gene>
<comment type="caution">
    <text evidence="1">The sequence shown here is derived from an EMBL/GenBank/DDBJ whole genome shotgun (WGS) entry which is preliminary data.</text>
</comment>
<accession>A0ACC3BUN9</accession>
<name>A0ACC3BUN9_PYRYE</name>
<sequence>MDCDPALRRLLADVLSGLKRRMDEYDKWFGDGDGTEVLNQDEIDALRAEMAAAHPLHTFSHKQYTDAWLRPLASVPAFRSVYSEEPADAAGVRRSAVREDAARHCLRLCVRDAQSALVRLCEFTRKLELKRDRFHWRENHTNCSCAMCPDAYVSMDAVNTSSCEERNALSRRQQHHLRQMKQDQFITFTVYQQALSNAVAMHRDKATLGSSDKWPEW</sequence>